<evidence type="ECO:0000256" key="1">
    <source>
        <dbReference type="SAM" id="Phobius"/>
    </source>
</evidence>
<keyword evidence="1" id="KW-0472">Membrane</keyword>
<organism evidence="3 4">
    <name type="scientific">Pseudidiomarina aestuarii</name>
    <dbReference type="NCBI Taxonomy" id="624146"/>
    <lineage>
        <taxon>Bacteria</taxon>
        <taxon>Pseudomonadati</taxon>
        <taxon>Pseudomonadota</taxon>
        <taxon>Gammaproteobacteria</taxon>
        <taxon>Alteromonadales</taxon>
        <taxon>Idiomarinaceae</taxon>
        <taxon>Pseudidiomarina</taxon>
    </lineage>
</organism>
<dbReference type="EMBL" id="PYVN01000029">
    <property type="protein sequence ID" value="PTB86220.1"/>
    <property type="molecule type" value="Genomic_DNA"/>
</dbReference>
<keyword evidence="1" id="KW-0812">Transmembrane</keyword>
<dbReference type="EMBL" id="PYVG01000030">
    <property type="protein sequence ID" value="PTB88854.1"/>
    <property type="molecule type" value="Genomic_DNA"/>
</dbReference>
<feature type="transmembrane region" description="Helical" evidence="1">
    <location>
        <begin position="20"/>
        <end position="41"/>
    </location>
</feature>
<dbReference type="AlphaFoldDB" id="A0A2T4CSD3"/>
<reference evidence="3 4" key="1">
    <citation type="submission" date="2018-03" db="EMBL/GenBank/DDBJ databases">
        <title>Cross-interface Injection: A General Nanoliter Liquid Handling Method Applied to Single Cells Genome Amplification Automated Nanoliter Liquid Handling Applied to Single Cell Multiple Displacement Amplification.</title>
        <authorList>
            <person name="Yun J."/>
            <person name="Xu P."/>
            <person name="Xu J."/>
            <person name="Dai X."/>
            <person name="Wang Y."/>
            <person name="Zheng X."/>
            <person name="Cao C."/>
            <person name="Yi Q."/>
            <person name="Zhu Y."/>
            <person name="Wang L."/>
            <person name="Dong Z."/>
            <person name="Huang Y."/>
            <person name="Huang L."/>
            <person name="Du W."/>
        </authorList>
    </citation>
    <scope>NUCLEOTIDE SEQUENCE [LARGE SCALE GENOMIC DNA]</scope>
    <source>
        <strain evidence="3 4">A9-4</strain>
        <strain evidence="2">Z-D3-2</strain>
    </source>
</reference>
<accession>A0A2T4CSD3</accession>
<keyword evidence="1" id="KW-1133">Transmembrane helix</keyword>
<evidence type="ECO:0008006" key="5">
    <source>
        <dbReference type="Google" id="ProtNLM"/>
    </source>
</evidence>
<evidence type="ECO:0000313" key="4">
    <source>
        <dbReference type="Proteomes" id="UP000241514"/>
    </source>
</evidence>
<dbReference type="Proteomes" id="UP000241514">
    <property type="component" value="Unassembled WGS sequence"/>
</dbReference>
<name>A0A2T4CSD3_9GAMM</name>
<sequence>MLINSMQLGRQTGMVMVESLLALPLMVLFACLWVQMVWLFWAGQTLAVGSSYALRAGVLHQGERQAIERTLAAAMATIDPTALANVEFAENKSLKPADFQKAHLVAAAQQQLHAKVAGRIEIRHATPAQFKQFGEQRQIHGEWRWVIPNDHLNARAQIIEQAEQQDWLATQQLEIEVWWCFPLQVPLAAQVLAVWSEWQFSAAQQFCRTRTAITDTPYWVLTHRIRGPMLSDLVGPPVGDLF</sequence>
<proteinExistence type="predicted"/>
<protein>
    <recommendedName>
        <fullName evidence="5">Pilus assembly protein</fullName>
    </recommendedName>
</protein>
<comment type="caution">
    <text evidence="3">The sequence shown here is derived from an EMBL/GenBank/DDBJ whole genome shotgun (WGS) entry which is preliminary data.</text>
</comment>
<evidence type="ECO:0000313" key="3">
    <source>
        <dbReference type="EMBL" id="PTB88854.1"/>
    </source>
</evidence>
<evidence type="ECO:0000313" key="2">
    <source>
        <dbReference type="EMBL" id="PTB86220.1"/>
    </source>
</evidence>
<gene>
    <name evidence="3" type="ORF">C9928_05325</name>
    <name evidence="2" type="ORF">C9940_03270</name>
</gene>